<comment type="similarity">
    <text evidence="1 9">Belongs to the peptidase S11 family.</text>
</comment>
<keyword evidence="2" id="KW-0732">Signal</keyword>
<keyword evidence="5" id="KW-0573">Peptidoglycan synthesis</keyword>
<evidence type="ECO:0000313" key="12">
    <source>
        <dbReference type="Proteomes" id="UP000766246"/>
    </source>
</evidence>
<dbReference type="PANTHER" id="PTHR21581">
    <property type="entry name" value="D-ALANYL-D-ALANINE CARBOXYPEPTIDASE"/>
    <property type="match status" value="1"/>
</dbReference>
<evidence type="ECO:0000256" key="5">
    <source>
        <dbReference type="ARBA" id="ARBA00022984"/>
    </source>
</evidence>
<dbReference type="InterPro" id="IPR012338">
    <property type="entry name" value="Beta-lactam/transpept-like"/>
</dbReference>
<keyword evidence="6" id="KW-0961">Cell wall biogenesis/degradation</keyword>
<evidence type="ECO:0000256" key="8">
    <source>
        <dbReference type="PIRSR" id="PIRSR618044-2"/>
    </source>
</evidence>
<dbReference type="GO" id="GO:0009252">
    <property type="term" value="P:peptidoglycan biosynthetic process"/>
    <property type="evidence" value="ECO:0007669"/>
    <property type="project" value="UniProtKB-KW"/>
</dbReference>
<gene>
    <name evidence="11" type="ORF">E7272_04865</name>
</gene>
<dbReference type="GO" id="GO:0071555">
    <property type="term" value="P:cell wall organization"/>
    <property type="evidence" value="ECO:0007669"/>
    <property type="project" value="UniProtKB-KW"/>
</dbReference>
<evidence type="ECO:0000256" key="2">
    <source>
        <dbReference type="ARBA" id="ARBA00022729"/>
    </source>
</evidence>
<organism evidence="11 12">
    <name type="scientific">Pseudobutyrivibrio ruminis</name>
    <dbReference type="NCBI Taxonomy" id="46206"/>
    <lineage>
        <taxon>Bacteria</taxon>
        <taxon>Bacillati</taxon>
        <taxon>Bacillota</taxon>
        <taxon>Clostridia</taxon>
        <taxon>Lachnospirales</taxon>
        <taxon>Lachnospiraceae</taxon>
        <taxon>Pseudobutyrivibrio</taxon>
    </lineage>
</organism>
<comment type="caution">
    <text evidence="11">The sequence shown here is derived from an EMBL/GenBank/DDBJ whole genome shotgun (WGS) entry which is preliminary data.</text>
</comment>
<dbReference type="Gene3D" id="3.40.710.10">
    <property type="entry name" value="DD-peptidase/beta-lactamase superfamily"/>
    <property type="match status" value="1"/>
</dbReference>
<dbReference type="InterPro" id="IPR001967">
    <property type="entry name" value="Peptidase_S11_N"/>
</dbReference>
<evidence type="ECO:0000256" key="4">
    <source>
        <dbReference type="ARBA" id="ARBA00022960"/>
    </source>
</evidence>
<dbReference type="Pfam" id="PF00768">
    <property type="entry name" value="Peptidase_S11"/>
    <property type="match status" value="1"/>
</dbReference>
<keyword evidence="3" id="KW-0378">Hydrolase</keyword>
<evidence type="ECO:0000256" key="7">
    <source>
        <dbReference type="PIRSR" id="PIRSR618044-1"/>
    </source>
</evidence>
<feature type="active site" description="Acyl-ester intermediate" evidence="7">
    <location>
        <position position="133"/>
    </location>
</feature>
<dbReference type="PRINTS" id="PR00725">
    <property type="entry name" value="DADACBPTASE1"/>
</dbReference>
<keyword evidence="11" id="KW-0121">Carboxypeptidase</keyword>
<evidence type="ECO:0000256" key="6">
    <source>
        <dbReference type="ARBA" id="ARBA00023316"/>
    </source>
</evidence>
<dbReference type="GO" id="GO:0008360">
    <property type="term" value="P:regulation of cell shape"/>
    <property type="evidence" value="ECO:0007669"/>
    <property type="project" value="UniProtKB-KW"/>
</dbReference>
<dbReference type="PANTHER" id="PTHR21581:SF33">
    <property type="entry name" value="D-ALANYL-D-ALANINE CARBOXYPEPTIDASE DACB"/>
    <property type="match status" value="1"/>
</dbReference>
<evidence type="ECO:0000259" key="10">
    <source>
        <dbReference type="Pfam" id="PF00768"/>
    </source>
</evidence>
<dbReference type="Proteomes" id="UP000766246">
    <property type="component" value="Unassembled WGS sequence"/>
</dbReference>
<feature type="domain" description="Peptidase S11 D-alanyl-D-alanine carboxypeptidase A N-terminal" evidence="10">
    <location>
        <begin position="113"/>
        <end position="336"/>
    </location>
</feature>
<dbReference type="AlphaFoldDB" id="A0A927YQ60"/>
<reference evidence="11" key="1">
    <citation type="submission" date="2019-04" db="EMBL/GenBank/DDBJ databases">
        <title>Evolution of Biomass-Degrading Anaerobic Consortia Revealed by Metagenomics.</title>
        <authorList>
            <person name="Peng X."/>
        </authorList>
    </citation>
    <scope>NUCLEOTIDE SEQUENCE</scope>
    <source>
        <strain evidence="11">SIG311</strain>
    </source>
</reference>
<feature type="active site" description="Proton acceptor" evidence="7">
    <location>
        <position position="136"/>
    </location>
</feature>
<dbReference type="InterPro" id="IPR018044">
    <property type="entry name" value="Peptidase_S11"/>
</dbReference>
<proteinExistence type="inferred from homology"/>
<dbReference type="GO" id="GO:0009002">
    <property type="term" value="F:serine-type D-Ala-D-Ala carboxypeptidase activity"/>
    <property type="evidence" value="ECO:0007669"/>
    <property type="project" value="InterPro"/>
</dbReference>
<sequence length="354" mass="38464">MLIIFRLQPTLQQLNYLLNHLIEEILSGVKCINKVTSLLLALVLCFSFVGCKSKTESIATYKMYDSSSVYGITHNGSSSNVEMFAKDLCVVGTDDLGTSAVNSQVAGAAGAFNLTDKSVVYAQSIHEKMYPASTTKIMTAYIACLYGDLDEFYTVSANAVKQDSDSSIINLKEGDVISLRDLLYGLMLRSGNDAAIAIAEGMYGDVEKFVAKMNETAKSLGATNTNFVTPNGLHDENHYTTVYDMYLILNAAMQNEAFYTIFSASKYTASYTSGGSNKTAEWSTTNQYTTGKITTPSGFTVIGGKTGTTGAAGYCLVLLSENEEHDKIISIVFNADCRSNLYLLMNEILSNYCL</sequence>
<keyword evidence="4" id="KW-0133">Cell shape</keyword>
<dbReference type="SUPFAM" id="SSF56601">
    <property type="entry name" value="beta-lactamase/transpeptidase-like"/>
    <property type="match status" value="1"/>
</dbReference>
<dbReference type="GO" id="GO:0006508">
    <property type="term" value="P:proteolysis"/>
    <property type="evidence" value="ECO:0007669"/>
    <property type="project" value="InterPro"/>
</dbReference>
<evidence type="ECO:0000313" key="11">
    <source>
        <dbReference type="EMBL" id="MBE5919158.1"/>
    </source>
</evidence>
<keyword evidence="11" id="KW-0645">Protease</keyword>
<accession>A0A927YQ60</accession>
<feature type="binding site" evidence="8">
    <location>
        <position position="305"/>
    </location>
    <ligand>
        <name>substrate</name>
    </ligand>
</feature>
<evidence type="ECO:0000256" key="1">
    <source>
        <dbReference type="ARBA" id="ARBA00007164"/>
    </source>
</evidence>
<protein>
    <submittedName>
        <fullName evidence="11">D-alanyl-D-alanine carboxypeptidase</fullName>
    </submittedName>
</protein>
<evidence type="ECO:0000256" key="3">
    <source>
        <dbReference type="ARBA" id="ARBA00022801"/>
    </source>
</evidence>
<evidence type="ECO:0000256" key="9">
    <source>
        <dbReference type="RuleBase" id="RU004016"/>
    </source>
</evidence>
<dbReference type="EMBL" id="SVER01000010">
    <property type="protein sequence ID" value="MBE5919158.1"/>
    <property type="molecule type" value="Genomic_DNA"/>
</dbReference>
<feature type="active site" evidence="7">
    <location>
        <position position="190"/>
    </location>
</feature>
<name>A0A927YQ60_9FIRM</name>